<dbReference type="SUPFAM" id="SSF47459">
    <property type="entry name" value="HLH, helix-loop-helix DNA-binding domain"/>
    <property type="match status" value="1"/>
</dbReference>
<keyword evidence="4" id="KW-0539">Nucleus</keyword>
<dbReference type="PROSITE" id="PS50888">
    <property type="entry name" value="BHLH"/>
    <property type="match status" value="1"/>
</dbReference>
<protein>
    <submittedName>
        <fullName evidence="9">BHLH domain-containing protein</fullName>
    </submittedName>
</protein>
<dbReference type="WBParaSite" id="ECPE_0000418201-mRNA-1">
    <property type="protein sequence ID" value="ECPE_0000418201-mRNA-1"/>
    <property type="gene ID" value="ECPE_0000418201"/>
</dbReference>
<evidence type="ECO:0000256" key="4">
    <source>
        <dbReference type="ARBA" id="ARBA00023242"/>
    </source>
</evidence>
<keyword evidence="2" id="KW-0238">DNA-binding</keyword>
<keyword evidence="1" id="KW-0805">Transcription regulation</keyword>
<dbReference type="Proteomes" id="UP000272942">
    <property type="component" value="Unassembled WGS sequence"/>
</dbReference>
<dbReference type="PANTHER" id="PTHR23349:SF112">
    <property type="entry name" value="48 RELATED 1, ISOFORM B"/>
    <property type="match status" value="1"/>
</dbReference>
<dbReference type="CDD" id="cd11417">
    <property type="entry name" value="bHLH_TS_PTF1A"/>
    <property type="match status" value="1"/>
</dbReference>
<dbReference type="SMART" id="SM00353">
    <property type="entry name" value="HLH"/>
    <property type="match status" value="1"/>
</dbReference>
<dbReference type="Pfam" id="PF00010">
    <property type="entry name" value="HLH"/>
    <property type="match status" value="1"/>
</dbReference>
<feature type="compositionally biased region" description="Polar residues" evidence="5">
    <location>
        <begin position="375"/>
        <end position="384"/>
    </location>
</feature>
<proteinExistence type="predicted"/>
<evidence type="ECO:0000256" key="1">
    <source>
        <dbReference type="ARBA" id="ARBA00023015"/>
    </source>
</evidence>
<dbReference type="AlphaFoldDB" id="A0A183AB39"/>
<evidence type="ECO:0000256" key="5">
    <source>
        <dbReference type="SAM" id="MobiDB-lite"/>
    </source>
</evidence>
<dbReference type="GO" id="GO:0046983">
    <property type="term" value="F:protein dimerization activity"/>
    <property type="evidence" value="ECO:0007669"/>
    <property type="project" value="InterPro"/>
</dbReference>
<dbReference type="PANTHER" id="PTHR23349">
    <property type="entry name" value="BASIC HELIX-LOOP-HELIX TRANSCRIPTION FACTOR, TWIST"/>
    <property type="match status" value="1"/>
</dbReference>
<dbReference type="GO" id="GO:0000977">
    <property type="term" value="F:RNA polymerase II transcription regulatory region sequence-specific DNA binding"/>
    <property type="evidence" value="ECO:0007669"/>
    <property type="project" value="TreeGrafter"/>
</dbReference>
<dbReference type="GO" id="GO:0000981">
    <property type="term" value="F:DNA-binding transcription factor activity, RNA polymerase II-specific"/>
    <property type="evidence" value="ECO:0007669"/>
    <property type="project" value="TreeGrafter"/>
</dbReference>
<name>A0A183AB39_9TREM</name>
<feature type="region of interest" description="Disordered" evidence="5">
    <location>
        <begin position="375"/>
        <end position="455"/>
    </location>
</feature>
<reference evidence="7 8" key="2">
    <citation type="submission" date="2018-11" db="EMBL/GenBank/DDBJ databases">
        <authorList>
            <consortium name="Pathogen Informatics"/>
        </authorList>
    </citation>
    <scope>NUCLEOTIDE SEQUENCE [LARGE SCALE GENOMIC DNA]</scope>
    <source>
        <strain evidence="7 8">Egypt</strain>
    </source>
</reference>
<feature type="compositionally biased region" description="Basic and acidic residues" evidence="5">
    <location>
        <begin position="386"/>
        <end position="398"/>
    </location>
</feature>
<dbReference type="InterPro" id="IPR036638">
    <property type="entry name" value="HLH_DNA-bd_sf"/>
</dbReference>
<evidence type="ECO:0000313" key="8">
    <source>
        <dbReference type="Proteomes" id="UP000272942"/>
    </source>
</evidence>
<keyword evidence="3" id="KW-0804">Transcription</keyword>
<evidence type="ECO:0000256" key="2">
    <source>
        <dbReference type="ARBA" id="ARBA00023125"/>
    </source>
</evidence>
<evidence type="ECO:0000313" key="7">
    <source>
        <dbReference type="EMBL" id="VDP71823.1"/>
    </source>
</evidence>
<dbReference type="OrthoDB" id="10048995at2759"/>
<sequence>MDCSPPSYQYYSNSFPFIYPGYESTHSNLMSGITTSSSSSSSSPPASSFATSTDYWSTLCVPSANSFLVGAKQLMNSLPLAGFHLTPTGTSLSTVSVTNSLIQAEQIPGFLRQCPRSDGTGHRDSRRSAFFGPYRGDRSFGGLIETDARVIQNDTCHRSSGDRASIVSDGSGYQTISETDFADNYIGLGNTEIPTIGEPFSVEDEDEEDGVDDYEDELLVDENEDDMDCTRTQLNRSADAYLFPNGRRRTHPLGTDLRTGCTIGGLMIHESSSESIKHSANQFHYRRTMSKRGVSCHIPRFRTGTYRKCHSVQIVQRQAANLRERKRMQSINKAFEGLRAHIPTLPYEKRLSKVDTLRLAIGYIHFLQEIVQTHSTDESGSWSKDSAGEDRLSSREDPSDTNEDCVTSRAKIRSADGINHTDANNDDGFQSGSTVRSLLPTGTTTIPGRGGGESMPIRQTATYRGPVQPTKKVILNLPKHGNSFFRTIVSFIVCAIDQTTFSKLIGLF</sequence>
<evidence type="ECO:0000313" key="9">
    <source>
        <dbReference type="WBParaSite" id="ECPE_0000418201-mRNA-1"/>
    </source>
</evidence>
<dbReference type="FunFam" id="4.10.280.10:FF:000035">
    <property type="entry name" value="Pancreas-specific transcription factor 1a"/>
    <property type="match status" value="1"/>
</dbReference>
<dbReference type="EMBL" id="UZAN01041056">
    <property type="protein sequence ID" value="VDP71823.1"/>
    <property type="molecule type" value="Genomic_DNA"/>
</dbReference>
<dbReference type="InterPro" id="IPR011598">
    <property type="entry name" value="bHLH_dom"/>
</dbReference>
<accession>A0A183AB39</accession>
<evidence type="ECO:0000259" key="6">
    <source>
        <dbReference type="PROSITE" id="PS50888"/>
    </source>
</evidence>
<reference evidence="9" key="1">
    <citation type="submission" date="2016-06" db="UniProtKB">
        <authorList>
            <consortium name="WormBaseParasite"/>
        </authorList>
    </citation>
    <scope>IDENTIFICATION</scope>
</reference>
<keyword evidence="8" id="KW-1185">Reference proteome</keyword>
<dbReference type="Gene3D" id="4.10.280.10">
    <property type="entry name" value="Helix-loop-helix DNA-binding domain"/>
    <property type="match status" value="1"/>
</dbReference>
<evidence type="ECO:0000256" key="3">
    <source>
        <dbReference type="ARBA" id="ARBA00023163"/>
    </source>
</evidence>
<feature type="domain" description="BHLH" evidence="6">
    <location>
        <begin position="315"/>
        <end position="367"/>
    </location>
</feature>
<feature type="compositionally biased region" description="Polar residues" evidence="5">
    <location>
        <begin position="427"/>
        <end position="436"/>
    </location>
</feature>
<dbReference type="GO" id="GO:0032502">
    <property type="term" value="P:developmental process"/>
    <property type="evidence" value="ECO:0007669"/>
    <property type="project" value="TreeGrafter"/>
</dbReference>
<gene>
    <name evidence="7" type="ORF">ECPE_LOCUS4174</name>
</gene>
<dbReference type="InterPro" id="IPR050283">
    <property type="entry name" value="E-box_TF_Regulators"/>
</dbReference>
<organism evidence="9">
    <name type="scientific">Echinostoma caproni</name>
    <dbReference type="NCBI Taxonomy" id="27848"/>
    <lineage>
        <taxon>Eukaryota</taxon>
        <taxon>Metazoa</taxon>
        <taxon>Spiralia</taxon>
        <taxon>Lophotrochozoa</taxon>
        <taxon>Platyhelminthes</taxon>
        <taxon>Trematoda</taxon>
        <taxon>Digenea</taxon>
        <taxon>Plagiorchiida</taxon>
        <taxon>Echinostomata</taxon>
        <taxon>Echinostomatoidea</taxon>
        <taxon>Echinostomatidae</taxon>
        <taxon>Echinostoma</taxon>
    </lineage>
</organism>